<dbReference type="EMBL" id="KD102371">
    <property type="protein sequence ID" value="EMS60984.1"/>
    <property type="molecule type" value="Genomic_DNA"/>
</dbReference>
<dbReference type="Pfam" id="PF00304">
    <property type="entry name" value="Gamma-thionin"/>
    <property type="match status" value="1"/>
</dbReference>
<proteinExistence type="predicted"/>
<name>M8AJL3_TRIUA</name>
<organism evidence="2">
    <name type="scientific">Triticum urartu</name>
    <name type="common">Red wild einkorn</name>
    <name type="synonym">Crithodium urartu</name>
    <dbReference type="NCBI Taxonomy" id="4572"/>
    <lineage>
        <taxon>Eukaryota</taxon>
        <taxon>Viridiplantae</taxon>
        <taxon>Streptophyta</taxon>
        <taxon>Embryophyta</taxon>
        <taxon>Tracheophyta</taxon>
        <taxon>Spermatophyta</taxon>
        <taxon>Magnoliopsida</taxon>
        <taxon>Liliopsida</taxon>
        <taxon>Poales</taxon>
        <taxon>Poaceae</taxon>
        <taxon>BOP clade</taxon>
        <taxon>Pooideae</taxon>
        <taxon>Triticodae</taxon>
        <taxon>Triticeae</taxon>
        <taxon>Triticinae</taxon>
        <taxon>Triticum</taxon>
    </lineage>
</organism>
<dbReference type="InterPro" id="IPR003614">
    <property type="entry name" value="Knottins"/>
</dbReference>
<accession>M8AJL3</accession>
<reference evidence="2" key="1">
    <citation type="journal article" date="2013" name="Nature">
        <title>Draft genome of the wheat A-genome progenitor Triticum urartu.</title>
        <authorList>
            <person name="Ling H.Q."/>
            <person name="Zhao S."/>
            <person name="Liu D."/>
            <person name="Wang J."/>
            <person name="Sun H."/>
            <person name="Zhang C."/>
            <person name="Fan H."/>
            <person name="Li D."/>
            <person name="Dong L."/>
            <person name="Tao Y."/>
            <person name="Gao C."/>
            <person name="Wu H."/>
            <person name="Li Y."/>
            <person name="Cui Y."/>
            <person name="Guo X."/>
            <person name="Zheng S."/>
            <person name="Wang B."/>
            <person name="Yu K."/>
            <person name="Liang Q."/>
            <person name="Yang W."/>
            <person name="Lou X."/>
            <person name="Chen J."/>
            <person name="Feng M."/>
            <person name="Jian J."/>
            <person name="Zhang X."/>
            <person name="Luo G."/>
            <person name="Jiang Y."/>
            <person name="Liu J."/>
            <person name="Wang Z."/>
            <person name="Sha Y."/>
            <person name="Zhang B."/>
            <person name="Wu H."/>
            <person name="Tang D."/>
            <person name="Shen Q."/>
            <person name="Xue P."/>
            <person name="Zou S."/>
            <person name="Wang X."/>
            <person name="Liu X."/>
            <person name="Wang F."/>
            <person name="Yang Y."/>
            <person name="An X."/>
            <person name="Dong Z."/>
            <person name="Zhang K."/>
            <person name="Zhang X."/>
            <person name="Luo M.C."/>
            <person name="Dvorak J."/>
            <person name="Tong Y."/>
            <person name="Wang J."/>
            <person name="Yang H."/>
            <person name="Li Z."/>
            <person name="Wang D."/>
            <person name="Zhang A."/>
            <person name="Wang J."/>
        </authorList>
    </citation>
    <scope>NUCLEOTIDE SEQUENCE</scope>
</reference>
<dbReference type="OMA" id="FHENTQI"/>
<dbReference type="AlphaFoldDB" id="M8AJL3"/>
<sequence length="194" mass="21659">MESPRKLRPLIIMAMLLLLVMAAEGHKHCPEDLCEGPSGKFKGACSQDDECQETCGEEGFHTGFCKVGPFNGACKCFLFLHYNTSGLLLLWPVVEVIFHSDGLEDRCQSPVVDWKCDVFTRPAWIHDEFRLPAWTRGLPGPNQDSHTCAVVEVFHENTQIIIMEVSTSMTINGSHGSVFVKVNRHVASIVMGRR</sequence>
<dbReference type="Gene3D" id="3.30.30.10">
    <property type="entry name" value="Knottin, scorpion toxin-like"/>
    <property type="match status" value="1"/>
</dbReference>
<evidence type="ECO:0000259" key="1">
    <source>
        <dbReference type="Pfam" id="PF00304"/>
    </source>
</evidence>
<dbReference type="SUPFAM" id="SSF57095">
    <property type="entry name" value="Scorpion toxin-like"/>
    <property type="match status" value="1"/>
</dbReference>
<gene>
    <name evidence="2" type="ORF">TRIUR3_21511</name>
</gene>
<protein>
    <recommendedName>
        <fullName evidence="1">Knottins-like domain-containing protein</fullName>
    </recommendedName>
</protein>
<feature type="domain" description="Knottins-like" evidence="1">
    <location>
        <begin position="33"/>
        <end position="76"/>
    </location>
</feature>
<dbReference type="InterPro" id="IPR036574">
    <property type="entry name" value="Scorpion_toxin-like_sf"/>
</dbReference>
<evidence type="ECO:0000313" key="2">
    <source>
        <dbReference type="EMBL" id="EMS60984.1"/>
    </source>
</evidence>